<dbReference type="Gene3D" id="3.40.50.300">
    <property type="entry name" value="P-loop containing nucleotide triphosphate hydrolases"/>
    <property type="match status" value="1"/>
</dbReference>
<evidence type="ECO:0000256" key="7">
    <source>
        <dbReference type="ARBA" id="ARBA00022840"/>
    </source>
</evidence>
<name>A0ABW4CVF2_9LACO</name>
<keyword evidence="2" id="KW-0813">Transport</keyword>
<evidence type="ECO:0000256" key="5">
    <source>
        <dbReference type="ARBA" id="ARBA00022592"/>
    </source>
</evidence>
<dbReference type="InterPro" id="IPR017871">
    <property type="entry name" value="ABC_transporter-like_CS"/>
</dbReference>
<keyword evidence="12" id="KW-1185">Reference proteome</keyword>
<dbReference type="InterPro" id="IPR027417">
    <property type="entry name" value="P-loop_NTPase"/>
</dbReference>
<keyword evidence="3" id="KW-1003">Cell membrane</keyword>
<evidence type="ECO:0000256" key="6">
    <source>
        <dbReference type="ARBA" id="ARBA00022741"/>
    </source>
</evidence>
<comment type="caution">
    <text evidence="11">The sequence shown here is derived from an EMBL/GenBank/DDBJ whole genome shotgun (WGS) entry which is preliminary data.</text>
</comment>
<keyword evidence="4" id="KW-0997">Cell inner membrane</keyword>
<keyword evidence="8" id="KW-1278">Translocase</keyword>
<comment type="subcellular location">
    <subcellularLocation>
        <location evidence="1">Cell membrane</location>
        <topology evidence="1">Peripheral membrane protein</topology>
    </subcellularLocation>
</comment>
<dbReference type="SMART" id="SM00382">
    <property type="entry name" value="AAA"/>
    <property type="match status" value="1"/>
</dbReference>
<evidence type="ECO:0000313" key="11">
    <source>
        <dbReference type="EMBL" id="MFD1439797.1"/>
    </source>
</evidence>
<dbReference type="EMBL" id="JBHTOK010000002">
    <property type="protein sequence ID" value="MFD1439797.1"/>
    <property type="molecule type" value="Genomic_DNA"/>
</dbReference>
<proteinExistence type="predicted"/>
<dbReference type="Proteomes" id="UP001597212">
    <property type="component" value="Unassembled WGS sequence"/>
</dbReference>
<evidence type="ECO:0000256" key="3">
    <source>
        <dbReference type="ARBA" id="ARBA00022475"/>
    </source>
</evidence>
<dbReference type="PROSITE" id="PS00211">
    <property type="entry name" value="ABC_TRANSPORTER_1"/>
    <property type="match status" value="1"/>
</dbReference>
<protein>
    <submittedName>
        <fullName evidence="11">ATP-binding cassette domain-containing protein</fullName>
    </submittedName>
</protein>
<gene>
    <name evidence="11" type="ORF">ACFQ5K_00120</name>
</gene>
<keyword evidence="9" id="KW-0472">Membrane</keyword>
<keyword evidence="7 11" id="KW-0067">ATP-binding</keyword>
<evidence type="ECO:0000256" key="4">
    <source>
        <dbReference type="ARBA" id="ARBA00022519"/>
    </source>
</evidence>
<dbReference type="InterPro" id="IPR003439">
    <property type="entry name" value="ABC_transporter-like_ATP-bd"/>
</dbReference>
<dbReference type="CDD" id="cd03225">
    <property type="entry name" value="ABC_cobalt_CbiO_domain1"/>
    <property type="match status" value="1"/>
</dbReference>
<sequence>MLFSLDHVGFETGGRPILSDVSFTVAEGEYVTFSGPSGSGKSTLLRLIATLLTPTTGTILYHDKPQNDYAKVDYRRQVSYCFQQPSLFGDSVRDNLAFPFTLRDQPFDPEKATAALKQVDLSASMLDKPIKELSGGEKQRVALIRNLLFTPDVILLDEVTTGLDTATKDIVHQLIEDKNLHQGVSVLAVTHDESEIAVAHRLITITAGRMEAEHE</sequence>
<evidence type="ECO:0000256" key="1">
    <source>
        <dbReference type="ARBA" id="ARBA00004202"/>
    </source>
</evidence>
<dbReference type="SUPFAM" id="SSF52540">
    <property type="entry name" value="P-loop containing nucleoside triphosphate hydrolases"/>
    <property type="match status" value="1"/>
</dbReference>
<dbReference type="PROSITE" id="PS50893">
    <property type="entry name" value="ABC_TRANSPORTER_2"/>
    <property type="match status" value="1"/>
</dbReference>
<dbReference type="InterPro" id="IPR003593">
    <property type="entry name" value="AAA+_ATPase"/>
</dbReference>
<dbReference type="GO" id="GO:0005524">
    <property type="term" value="F:ATP binding"/>
    <property type="evidence" value="ECO:0007669"/>
    <property type="project" value="UniProtKB-KW"/>
</dbReference>
<dbReference type="PANTHER" id="PTHR43423:SF12">
    <property type="entry name" value="IRON EXPORT ATP-BINDING PROTEIN FETA-RELATED"/>
    <property type="match status" value="1"/>
</dbReference>
<evidence type="ECO:0000313" key="12">
    <source>
        <dbReference type="Proteomes" id="UP001597212"/>
    </source>
</evidence>
<dbReference type="Pfam" id="PF00005">
    <property type="entry name" value="ABC_tran"/>
    <property type="match status" value="1"/>
</dbReference>
<dbReference type="PANTHER" id="PTHR43423">
    <property type="entry name" value="ABC TRANSPORTER I FAMILY MEMBER 17"/>
    <property type="match status" value="1"/>
</dbReference>
<organism evidence="11 12">
    <name type="scientific">Lacticaseibacillus hegangensis</name>
    <dbReference type="NCBI Taxonomy" id="2486010"/>
    <lineage>
        <taxon>Bacteria</taxon>
        <taxon>Bacillati</taxon>
        <taxon>Bacillota</taxon>
        <taxon>Bacilli</taxon>
        <taxon>Lactobacillales</taxon>
        <taxon>Lactobacillaceae</taxon>
        <taxon>Lacticaseibacillus</taxon>
    </lineage>
</organism>
<evidence type="ECO:0000259" key="10">
    <source>
        <dbReference type="PROSITE" id="PS50893"/>
    </source>
</evidence>
<feature type="domain" description="ABC transporter" evidence="10">
    <location>
        <begin position="3"/>
        <end position="215"/>
    </location>
</feature>
<dbReference type="RefSeq" id="WP_125755918.1">
    <property type="nucleotide sequence ID" value="NZ_JBHTOK010000002.1"/>
</dbReference>
<reference evidence="12" key="1">
    <citation type="journal article" date="2019" name="Int. J. Syst. Evol. Microbiol.">
        <title>The Global Catalogue of Microorganisms (GCM) 10K type strain sequencing project: providing services to taxonomists for standard genome sequencing and annotation.</title>
        <authorList>
            <consortium name="The Broad Institute Genomics Platform"/>
            <consortium name="The Broad Institute Genome Sequencing Center for Infectious Disease"/>
            <person name="Wu L."/>
            <person name="Ma J."/>
        </authorList>
    </citation>
    <scope>NUCLEOTIDE SEQUENCE [LARGE SCALE GENOMIC DNA]</scope>
    <source>
        <strain evidence="12">CCM 8912</strain>
    </source>
</reference>
<evidence type="ECO:0000256" key="8">
    <source>
        <dbReference type="ARBA" id="ARBA00022967"/>
    </source>
</evidence>
<accession>A0ABW4CVF2</accession>
<evidence type="ECO:0000256" key="2">
    <source>
        <dbReference type="ARBA" id="ARBA00022448"/>
    </source>
</evidence>
<dbReference type="InterPro" id="IPR015856">
    <property type="entry name" value="ABC_transpr_CbiO/EcfA_su"/>
</dbReference>
<keyword evidence="5" id="KW-0592">Phosphate transport</keyword>
<evidence type="ECO:0000256" key="9">
    <source>
        <dbReference type="ARBA" id="ARBA00023136"/>
    </source>
</evidence>
<keyword evidence="6" id="KW-0547">Nucleotide-binding</keyword>